<evidence type="ECO:0000313" key="1">
    <source>
        <dbReference type="EMBL" id="KFM59360.1"/>
    </source>
</evidence>
<sequence>MRPCLPPLESLFTMLLMMLQQTGNIFPVIHGKDP</sequence>
<accession>A0A087T2M1</accession>
<keyword evidence="2" id="KW-1185">Reference proteome</keyword>
<feature type="non-terminal residue" evidence="1">
    <location>
        <position position="34"/>
    </location>
</feature>
<proteinExistence type="predicted"/>
<dbReference type="AlphaFoldDB" id="A0A087T2M1"/>
<reference evidence="1 2" key="1">
    <citation type="submission" date="2013-11" db="EMBL/GenBank/DDBJ databases">
        <title>Genome sequencing of Stegodyphus mimosarum.</title>
        <authorList>
            <person name="Bechsgaard J."/>
        </authorList>
    </citation>
    <scope>NUCLEOTIDE SEQUENCE [LARGE SCALE GENOMIC DNA]</scope>
</reference>
<evidence type="ECO:0000313" key="2">
    <source>
        <dbReference type="Proteomes" id="UP000054359"/>
    </source>
</evidence>
<gene>
    <name evidence="1" type="ORF">X975_13584</name>
</gene>
<name>A0A087T2M1_STEMI</name>
<organism evidence="1 2">
    <name type="scientific">Stegodyphus mimosarum</name>
    <name type="common">African social velvet spider</name>
    <dbReference type="NCBI Taxonomy" id="407821"/>
    <lineage>
        <taxon>Eukaryota</taxon>
        <taxon>Metazoa</taxon>
        <taxon>Ecdysozoa</taxon>
        <taxon>Arthropoda</taxon>
        <taxon>Chelicerata</taxon>
        <taxon>Arachnida</taxon>
        <taxon>Araneae</taxon>
        <taxon>Araneomorphae</taxon>
        <taxon>Entelegynae</taxon>
        <taxon>Eresoidea</taxon>
        <taxon>Eresidae</taxon>
        <taxon>Stegodyphus</taxon>
    </lineage>
</organism>
<dbReference type="EMBL" id="KK113106">
    <property type="protein sequence ID" value="KFM59360.1"/>
    <property type="molecule type" value="Genomic_DNA"/>
</dbReference>
<dbReference type="Proteomes" id="UP000054359">
    <property type="component" value="Unassembled WGS sequence"/>
</dbReference>
<protein>
    <submittedName>
        <fullName evidence="1">Uncharacterized protein</fullName>
    </submittedName>
</protein>